<name>A0A3T0HSI8_9BACI</name>
<dbReference type="RefSeq" id="WP_127484614.1">
    <property type="nucleotide sequence ID" value="NZ_CP022572.1"/>
</dbReference>
<dbReference type="AlphaFoldDB" id="A0A3T0HSI8"/>
<dbReference type="EMBL" id="CP022572">
    <property type="protein sequence ID" value="AZU60100.1"/>
    <property type="molecule type" value="Genomic_DNA"/>
</dbReference>
<protein>
    <submittedName>
        <fullName evidence="2">Terminase</fullName>
    </submittedName>
</protein>
<dbReference type="Proteomes" id="UP000282892">
    <property type="component" value="Chromosome"/>
</dbReference>
<organism evidence="2 3">
    <name type="scientific">Neobacillus mesonae</name>
    <dbReference type="NCBI Taxonomy" id="1193713"/>
    <lineage>
        <taxon>Bacteria</taxon>
        <taxon>Bacillati</taxon>
        <taxon>Bacillota</taxon>
        <taxon>Bacilli</taxon>
        <taxon>Bacillales</taxon>
        <taxon>Bacillaceae</taxon>
        <taxon>Neobacillus</taxon>
    </lineage>
</organism>
<evidence type="ECO:0000313" key="3">
    <source>
        <dbReference type="Proteomes" id="UP000282892"/>
    </source>
</evidence>
<feature type="region of interest" description="Disordered" evidence="1">
    <location>
        <begin position="1"/>
        <end position="25"/>
    </location>
</feature>
<dbReference type="NCBIfam" id="TIGR01558">
    <property type="entry name" value="sm_term_P27"/>
    <property type="match status" value="1"/>
</dbReference>
<sequence length="169" mass="19171">MNYNVGRPKKPASLKQGRSETKKQLKIREEQEQRLMGNTDMVKNVPEYLDPLAKAYYKYLITELEISGILTNLDIPVLEQTADALSKIRQCDDILNIEGILIEQIDRYGNAQTKEHPTVKTKMQYMNLFKALSGQLGLSPASRAQLAGMQIQAKEEEQDPLLQLLKAHS</sequence>
<dbReference type="Pfam" id="PF05119">
    <property type="entry name" value="Terminase_4"/>
    <property type="match status" value="1"/>
</dbReference>
<keyword evidence="3" id="KW-1185">Reference proteome</keyword>
<dbReference type="OrthoDB" id="6010489at2"/>
<gene>
    <name evidence="2" type="ORF">CHR53_01805</name>
</gene>
<accession>A0A3T0HSI8</accession>
<evidence type="ECO:0000313" key="2">
    <source>
        <dbReference type="EMBL" id="AZU60100.1"/>
    </source>
</evidence>
<dbReference type="KEGG" id="nmk:CHR53_01805"/>
<dbReference type="InterPro" id="IPR006448">
    <property type="entry name" value="Phage_term_ssu_P27"/>
</dbReference>
<proteinExistence type="predicted"/>
<evidence type="ECO:0000256" key="1">
    <source>
        <dbReference type="SAM" id="MobiDB-lite"/>
    </source>
</evidence>
<reference evidence="2 3" key="1">
    <citation type="submission" date="2017-07" db="EMBL/GenBank/DDBJ databases">
        <title>The complete genome sequence of Bacillus mesonae strain H20-5, an efficient strain improving plant abiotic stress resistance.</title>
        <authorList>
            <person name="Kim S.Y."/>
            <person name="Song H."/>
            <person name="Sang M.K."/>
            <person name="Weon H.-Y."/>
            <person name="Song J."/>
        </authorList>
    </citation>
    <scope>NUCLEOTIDE SEQUENCE [LARGE SCALE GENOMIC DNA]</scope>
    <source>
        <strain evidence="2 3">H20-5</strain>
    </source>
</reference>